<sequence length="396" mass="43043">MEVHIQPQALADAVVDNVVPSSNSSTSNVTVIPVPAALIDTAFSSSTNITTTVLGASIVSFSDEYFASASNLLTPTPPIRKAGVFVHTGAWYDGWETRRHNSKEYDWVVIKLGCVARIDAVEVDTAYFNGNEAPLAGLDGCSISKEEEQSSGVAKEDFSGWTEILPPSKCGPSQRQAWKVSWPAVQGKEFTHLRLKQYPDGGIARLRVFGTVVPPSLPASVTSGKEARPLEDLASALNGGVAIECSDQHFGGKHYLVLPGRGKDMGDGWETARSRVKGHTDWAIIRLGLRGRKIEKVVVDTKDFRGNFPRAVKVEAWATEVAKAALGTESDPKADGAGWKELIKGEQPCQADHEHEFEDDRLVVSEPPEGYVWTHVKMTIIPDGGVKRIRIFGRRA</sequence>
<feature type="domain" description="Allantoicase" evidence="2">
    <location>
        <begin position="239"/>
        <end position="395"/>
    </location>
</feature>
<evidence type="ECO:0000313" key="3">
    <source>
        <dbReference type="EMBL" id="KAJ9610619.1"/>
    </source>
</evidence>
<dbReference type="FunFam" id="2.60.120.260:FF:000078">
    <property type="entry name" value="DAL2p Allantoicase"/>
    <property type="match status" value="1"/>
</dbReference>
<dbReference type="Gene3D" id="2.60.120.260">
    <property type="entry name" value="Galactose-binding domain-like"/>
    <property type="match status" value="2"/>
</dbReference>
<accession>A0AA39CIW3</accession>
<name>A0AA39CIW3_9EURO</name>
<dbReference type="EMBL" id="JAPDRK010000007">
    <property type="protein sequence ID" value="KAJ9610619.1"/>
    <property type="molecule type" value="Genomic_DNA"/>
</dbReference>
<dbReference type="InterPro" id="IPR015908">
    <property type="entry name" value="Allantoicase_dom"/>
</dbReference>
<evidence type="ECO:0000313" key="4">
    <source>
        <dbReference type="Proteomes" id="UP001172673"/>
    </source>
</evidence>
<feature type="domain" description="Allantoicase" evidence="2">
    <location>
        <begin position="55"/>
        <end position="212"/>
    </location>
</feature>
<dbReference type="GO" id="GO:0000256">
    <property type="term" value="P:allantoin catabolic process"/>
    <property type="evidence" value="ECO:0007669"/>
    <property type="project" value="InterPro"/>
</dbReference>
<dbReference type="Pfam" id="PF03561">
    <property type="entry name" value="Allantoicase"/>
    <property type="match status" value="2"/>
</dbReference>
<comment type="caution">
    <text evidence="3">The sequence shown here is derived from an EMBL/GenBank/DDBJ whole genome shotgun (WGS) entry which is preliminary data.</text>
</comment>
<dbReference type="InterPro" id="IPR005164">
    <property type="entry name" value="Allantoicase"/>
</dbReference>
<dbReference type="Proteomes" id="UP001172673">
    <property type="component" value="Unassembled WGS sequence"/>
</dbReference>
<reference evidence="3" key="1">
    <citation type="submission" date="2022-10" db="EMBL/GenBank/DDBJ databases">
        <title>Culturing micro-colonial fungi from biological soil crusts in the Mojave desert and describing Neophaeococcomyces mojavensis, and introducing the new genera and species Taxawa tesnikishii.</title>
        <authorList>
            <person name="Kurbessoian T."/>
            <person name="Stajich J.E."/>
        </authorList>
    </citation>
    <scope>NUCLEOTIDE SEQUENCE</scope>
    <source>
        <strain evidence="3">TK_41</strain>
    </source>
</reference>
<proteinExistence type="inferred from homology"/>
<protein>
    <submittedName>
        <fullName evidence="3">Allantoicase</fullName>
    </submittedName>
</protein>
<dbReference type="NCBIfam" id="TIGR02961">
    <property type="entry name" value="allantoicase"/>
    <property type="match status" value="1"/>
</dbReference>
<dbReference type="SUPFAM" id="SSF49785">
    <property type="entry name" value="Galactose-binding domain-like"/>
    <property type="match status" value="2"/>
</dbReference>
<comment type="similarity">
    <text evidence="1">Belongs to the allantoicase family.</text>
</comment>
<evidence type="ECO:0000259" key="2">
    <source>
        <dbReference type="Pfam" id="PF03561"/>
    </source>
</evidence>
<keyword evidence="4" id="KW-1185">Reference proteome</keyword>
<evidence type="ECO:0000256" key="1">
    <source>
        <dbReference type="ARBA" id="ARBA00009242"/>
    </source>
</evidence>
<dbReference type="HAMAP" id="MF_00813">
    <property type="entry name" value="Allantoicase"/>
    <property type="match status" value="1"/>
</dbReference>
<dbReference type="AlphaFoldDB" id="A0AA39CIW3"/>
<dbReference type="InterPro" id="IPR008979">
    <property type="entry name" value="Galactose-bd-like_sf"/>
</dbReference>
<dbReference type="PANTHER" id="PTHR12045">
    <property type="entry name" value="ALLANTOICASE"/>
    <property type="match status" value="1"/>
</dbReference>
<gene>
    <name evidence="3" type="primary">DAL2</name>
    <name evidence="3" type="ORF">H2200_005396</name>
</gene>
<dbReference type="PIRSF" id="PIRSF016516">
    <property type="entry name" value="Allantoicase"/>
    <property type="match status" value="1"/>
</dbReference>
<dbReference type="GO" id="GO:0004037">
    <property type="term" value="F:allantoicase activity"/>
    <property type="evidence" value="ECO:0007669"/>
    <property type="project" value="InterPro"/>
</dbReference>
<dbReference type="PANTHER" id="PTHR12045:SF3">
    <property type="entry name" value="INACTIVE ALLANTOICASE-RELATED"/>
    <property type="match status" value="1"/>
</dbReference>
<organism evidence="3 4">
    <name type="scientific">Cladophialophora chaetospira</name>
    <dbReference type="NCBI Taxonomy" id="386627"/>
    <lineage>
        <taxon>Eukaryota</taxon>
        <taxon>Fungi</taxon>
        <taxon>Dikarya</taxon>
        <taxon>Ascomycota</taxon>
        <taxon>Pezizomycotina</taxon>
        <taxon>Eurotiomycetes</taxon>
        <taxon>Chaetothyriomycetidae</taxon>
        <taxon>Chaetothyriales</taxon>
        <taxon>Herpotrichiellaceae</taxon>
        <taxon>Cladophialophora</taxon>
    </lineage>
</organism>